<keyword evidence="4" id="KW-1185">Reference proteome</keyword>
<evidence type="ECO:0000313" key="4">
    <source>
        <dbReference type="Proteomes" id="UP000777438"/>
    </source>
</evidence>
<gene>
    <name evidence="3" type="ORF">B0T10DRAFT_142098</name>
</gene>
<organism evidence="3 4">
    <name type="scientific">Thelonectria olida</name>
    <dbReference type="NCBI Taxonomy" id="1576542"/>
    <lineage>
        <taxon>Eukaryota</taxon>
        <taxon>Fungi</taxon>
        <taxon>Dikarya</taxon>
        <taxon>Ascomycota</taxon>
        <taxon>Pezizomycotina</taxon>
        <taxon>Sordariomycetes</taxon>
        <taxon>Hypocreomycetidae</taxon>
        <taxon>Hypocreales</taxon>
        <taxon>Nectriaceae</taxon>
        <taxon>Thelonectria</taxon>
    </lineage>
</organism>
<dbReference type="EMBL" id="JAGPYM010000025">
    <property type="protein sequence ID" value="KAH6880636.1"/>
    <property type="molecule type" value="Genomic_DNA"/>
</dbReference>
<sequence length="233" mass="25853">MASRSPAQEDTPLLAPAGHNETSQDESLNSHSSDPKLRQNYLWLLATTIPWTIIVATLNFGAFWELALAGWAAGPEYYNKYADVAFSAGFIASVAGGLYSLVELLWFGCSRRRFHPCLDAIVFAALAVTVLFSTNAAILDRIFRKEAPCETESPQDRDSCEQWWGEYLFYTWIVLVLNVGLGVCYAYLTAFSMRRLGIKVNVGWGISQSNRDVEATGSEQPASHREDLIAEEA</sequence>
<name>A0A9P8VVK7_9HYPO</name>
<feature type="region of interest" description="Disordered" evidence="1">
    <location>
        <begin position="213"/>
        <end position="233"/>
    </location>
</feature>
<feature type="transmembrane region" description="Helical" evidence="2">
    <location>
        <begin position="41"/>
        <end position="64"/>
    </location>
</feature>
<keyword evidence="2" id="KW-0472">Membrane</keyword>
<feature type="transmembrane region" description="Helical" evidence="2">
    <location>
        <begin position="84"/>
        <end position="106"/>
    </location>
</feature>
<comment type="caution">
    <text evidence="3">The sequence shown here is derived from an EMBL/GenBank/DDBJ whole genome shotgun (WGS) entry which is preliminary data.</text>
</comment>
<dbReference type="AlphaFoldDB" id="A0A9P8VVK7"/>
<evidence type="ECO:0000256" key="2">
    <source>
        <dbReference type="SAM" id="Phobius"/>
    </source>
</evidence>
<protein>
    <submittedName>
        <fullName evidence="3">Uncharacterized protein</fullName>
    </submittedName>
</protein>
<keyword evidence="2" id="KW-0812">Transmembrane</keyword>
<feature type="compositionally biased region" description="Basic and acidic residues" evidence="1">
    <location>
        <begin position="222"/>
        <end position="233"/>
    </location>
</feature>
<reference evidence="3 4" key="1">
    <citation type="journal article" date="2021" name="Nat. Commun.">
        <title>Genetic determinants of endophytism in the Arabidopsis root mycobiome.</title>
        <authorList>
            <person name="Mesny F."/>
            <person name="Miyauchi S."/>
            <person name="Thiergart T."/>
            <person name="Pickel B."/>
            <person name="Atanasova L."/>
            <person name="Karlsson M."/>
            <person name="Huettel B."/>
            <person name="Barry K.W."/>
            <person name="Haridas S."/>
            <person name="Chen C."/>
            <person name="Bauer D."/>
            <person name="Andreopoulos W."/>
            <person name="Pangilinan J."/>
            <person name="LaButti K."/>
            <person name="Riley R."/>
            <person name="Lipzen A."/>
            <person name="Clum A."/>
            <person name="Drula E."/>
            <person name="Henrissat B."/>
            <person name="Kohler A."/>
            <person name="Grigoriev I.V."/>
            <person name="Martin F.M."/>
            <person name="Hacquard S."/>
        </authorList>
    </citation>
    <scope>NUCLEOTIDE SEQUENCE [LARGE SCALE GENOMIC DNA]</scope>
    <source>
        <strain evidence="3 4">MPI-CAGE-CH-0241</strain>
    </source>
</reference>
<evidence type="ECO:0000313" key="3">
    <source>
        <dbReference type="EMBL" id="KAH6880636.1"/>
    </source>
</evidence>
<accession>A0A9P8VVK7</accession>
<evidence type="ECO:0000256" key="1">
    <source>
        <dbReference type="SAM" id="MobiDB-lite"/>
    </source>
</evidence>
<feature type="transmembrane region" description="Helical" evidence="2">
    <location>
        <begin position="118"/>
        <end position="138"/>
    </location>
</feature>
<proteinExistence type="predicted"/>
<dbReference type="Proteomes" id="UP000777438">
    <property type="component" value="Unassembled WGS sequence"/>
</dbReference>
<keyword evidence="2" id="KW-1133">Transmembrane helix</keyword>
<feature type="transmembrane region" description="Helical" evidence="2">
    <location>
        <begin position="167"/>
        <end position="188"/>
    </location>
</feature>
<feature type="region of interest" description="Disordered" evidence="1">
    <location>
        <begin position="1"/>
        <end position="33"/>
    </location>
</feature>